<keyword evidence="3" id="KW-1185">Reference proteome</keyword>
<dbReference type="PANTHER" id="PTHR35043:SF8">
    <property type="entry name" value="DUF4220 DOMAIN-CONTAINING PROTEIN"/>
    <property type="match status" value="1"/>
</dbReference>
<reference evidence="2" key="1">
    <citation type="journal article" date="2021" name="Nat. Commun.">
        <title>Genetic determinants of endophytism in the Arabidopsis root mycobiome.</title>
        <authorList>
            <person name="Mesny F."/>
            <person name="Miyauchi S."/>
            <person name="Thiergart T."/>
            <person name="Pickel B."/>
            <person name="Atanasova L."/>
            <person name="Karlsson M."/>
            <person name="Huettel B."/>
            <person name="Barry K.W."/>
            <person name="Haridas S."/>
            <person name="Chen C."/>
            <person name="Bauer D."/>
            <person name="Andreopoulos W."/>
            <person name="Pangilinan J."/>
            <person name="LaButti K."/>
            <person name="Riley R."/>
            <person name="Lipzen A."/>
            <person name="Clum A."/>
            <person name="Drula E."/>
            <person name="Henrissat B."/>
            <person name="Kohler A."/>
            <person name="Grigoriev I.V."/>
            <person name="Martin F.M."/>
            <person name="Hacquard S."/>
        </authorList>
    </citation>
    <scope>NUCLEOTIDE SEQUENCE</scope>
    <source>
        <strain evidence="2">MPI-CAGE-CH-0243</strain>
    </source>
</reference>
<proteinExistence type="predicted"/>
<protein>
    <submittedName>
        <fullName evidence="2">Uncharacterized protein</fullName>
    </submittedName>
</protein>
<accession>A0A9P9E452</accession>
<keyword evidence="1" id="KW-0472">Membrane</keyword>
<dbReference type="Proteomes" id="UP000700596">
    <property type="component" value="Unassembled WGS sequence"/>
</dbReference>
<keyword evidence="1" id="KW-0812">Transmembrane</keyword>
<feature type="transmembrane region" description="Helical" evidence="1">
    <location>
        <begin position="364"/>
        <end position="384"/>
    </location>
</feature>
<gene>
    <name evidence="2" type="ORF">B0J11DRAFT_259756</name>
</gene>
<feature type="transmembrane region" description="Helical" evidence="1">
    <location>
        <begin position="57"/>
        <end position="78"/>
    </location>
</feature>
<dbReference type="OrthoDB" id="9451547at2759"/>
<comment type="caution">
    <text evidence="2">The sequence shown here is derived from an EMBL/GenBank/DDBJ whole genome shotgun (WGS) entry which is preliminary data.</text>
</comment>
<dbReference type="EMBL" id="JAGMWT010000004">
    <property type="protein sequence ID" value="KAH7130723.1"/>
    <property type="molecule type" value="Genomic_DNA"/>
</dbReference>
<evidence type="ECO:0000313" key="2">
    <source>
        <dbReference type="EMBL" id="KAH7130723.1"/>
    </source>
</evidence>
<sequence length="410" mass="47262">MEDRRGWVYSPEKRGTMDILWTCGSTLFICLWSMLHLNVPAKHDTQRTILWRKTRWLTLGVLAPEIPMLIACGQWASAKRNHGKMRRLGYKESQWTLEHSFFADMGGFELETLDRDPFPITAKQVTWLIENGFVDLPNITQKEIWDKSNADKFSKFLACFQTGFITIEAIVRTAHGLPISPLELCTIALALTSLTTTSFWIRKPLDVMSAITLHTECTIAEIRKCGGDTSTWMPGHRKSQLEFIEPRPYIFRKWSPIVERFIIRAGLQTQPMSRIPNDRDPQFSNSIQYLSMAFATFLFGSIHFIGWNFSFEKEWELWLWRINCCVVSGLLTLYGTVELIACFREGFQTMGMDTMNGFKLRWPTCLWFVVPGAVYGLGRSLLVVEVLYSMRSLPAGCFEQVKWLSVIPHL</sequence>
<organism evidence="2 3">
    <name type="scientific">Dendryphion nanum</name>
    <dbReference type="NCBI Taxonomy" id="256645"/>
    <lineage>
        <taxon>Eukaryota</taxon>
        <taxon>Fungi</taxon>
        <taxon>Dikarya</taxon>
        <taxon>Ascomycota</taxon>
        <taxon>Pezizomycotina</taxon>
        <taxon>Dothideomycetes</taxon>
        <taxon>Pleosporomycetidae</taxon>
        <taxon>Pleosporales</taxon>
        <taxon>Torulaceae</taxon>
        <taxon>Dendryphion</taxon>
    </lineage>
</organism>
<keyword evidence="1" id="KW-1133">Transmembrane helix</keyword>
<feature type="transmembrane region" description="Helical" evidence="1">
    <location>
        <begin position="318"/>
        <end position="343"/>
    </location>
</feature>
<evidence type="ECO:0000313" key="3">
    <source>
        <dbReference type="Proteomes" id="UP000700596"/>
    </source>
</evidence>
<name>A0A9P9E452_9PLEO</name>
<dbReference type="AlphaFoldDB" id="A0A9P9E452"/>
<evidence type="ECO:0000256" key="1">
    <source>
        <dbReference type="SAM" id="Phobius"/>
    </source>
</evidence>
<feature type="transmembrane region" description="Helical" evidence="1">
    <location>
        <begin position="20"/>
        <end position="37"/>
    </location>
</feature>
<feature type="transmembrane region" description="Helical" evidence="1">
    <location>
        <begin position="289"/>
        <end position="306"/>
    </location>
</feature>
<dbReference type="PANTHER" id="PTHR35043">
    <property type="entry name" value="TRANSCRIPTION FACTOR DOMAIN-CONTAINING PROTEIN"/>
    <property type="match status" value="1"/>
</dbReference>